<proteinExistence type="predicted"/>
<keyword evidence="5" id="KW-0808">Transferase</keyword>
<evidence type="ECO:0000256" key="3">
    <source>
        <dbReference type="ARBA" id="ARBA00022630"/>
    </source>
</evidence>
<keyword evidence="6" id="KW-0547">Nucleotide-binding</keyword>
<dbReference type="InterPro" id="IPR036412">
    <property type="entry name" value="HAD-like_sf"/>
</dbReference>
<keyword evidence="4" id="KW-0288">FMN</keyword>
<dbReference type="PANTHER" id="PTHR22749:SF6">
    <property type="entry name" value="RIBOFLAVIN KINASE"/>
    <property type="match status" value="1"/>
</dbReference>
<sequence length="388" mass="42957">MSIPQPIKKSVLGVILDLDGTLLNTDGIVSEVLKVFLVKFGKQWDGREADKILGKTPFEAAAAIVEDYGLPCATEEFVSEITPTFSDQWRNIKPLPGASRLINHLKGHGIPMALASNSPRACIESKISCQQDWKESFSAIIGGDEVPAGKPSPEIFLEAANRLKMEPSSCLVIEDSLPGVTAGKAAGMEVVAVPYLPKQSHLYTSAGEVINSLLDLRPEKWGLPPFKDWIEGTLPLEPWHIGGLVIKGFGRGSKVLGIPTANLSTEGYTTLLSEYPSGVYFGWAGLPVRGVYKMVMSIGWNPYFNNKEKTIEPWLLHEFDEDFYGEELRLVIVGYIRPELNFPSLESLIEKIHDDRRIAEKALELPLYSKHRNDPYLEVSDRGDHKNS</sequence>
<dbReference type="FunFam" id="3.40.50.1000:FF:000119">
    <property type="entry name" value="Bifunctional riboflavin kinase/FMN phosphatase"/>
    <property type="match status" value="1"/>
</dbReference>
<dbReference type="Gene3D" id="3.40.50.1000">
    <property type="entry name" value="HAD superfamily/HAD-like"/>
    <property type="match status" value="1"/>
</dbReference>
<feature type="domain" description="Riboflavin kinase" evidence="8">
    <location>
        <begin position="234"/>
        <end position="364"/>
    </location>
</feature>
<dbReference type="OrthoDB" id="276388at2759"/>
<dbReference type="GO" id="GO:0009231">
    <property type="term" value="P:riboflavin biosynthetic process"/>
    <property type="evidence" value="ECO:0007669"/>
    <property type="project" value="InterPro"/>
</dbReference>
<dbReference type="GeneID" id="116205404"/>
<dbReference type="SFLD" id="SFLDG01129">
    <property type="entry name" value="C1.5:_HAD__Beta-PGM__Phosphata"/>
    <property type="match status" value="1"/>
</dbReference>
<organism evidence="9 10">
    <name type="scientific">Punica granatum</name>
    <name type="common">Pomegranate</name>
    <dbReference type="NCBI Taxonomy" id="22663"/>
    <lineage>
        <taxon>Eukaryota</taxon>
        <taxon>Viridiplantae</taxon>
        <taxon>Streptophyta</taxon>
        <taxon>Embryophyta</taxon>
        <taxon>Tracheophyta</taxon>
        <taxon>Spermatophyta</taxon>
        <taxon>Magnoliopsida</taxon>
        <taxon>eudicotyledons</taxon>
        <taxon>Gunneridae</taxon>
        <taxon>Pentapetalae</taxon>
        <taxon>rosids</taxon>
        <taxon>malvids</taxon>
        <taxon>Myrtales</taxon>
        <taxon>Lythraceae</taxon>
        <taxon>Punica</taxon>
    </lineage>
</organism>
<accession>A0A6P8DB48</accession>
<evidence type="ECO:0000256" key="2">
    <source>
        <dbReference type="ARBA" id="ARBA00012105"/>
    </source>
</evidence>
<dbReference type="UniPathway" id="UPA00276">
    <property type="reaction ID" value="UER00406"/>
</dbReference>
<dbReference type="GO" id="GO:0005524">
    <property type="term" value="F:ATP binding"/>
    <property type="evidence" value="ECO:0007669"/>
    <property type="project" value="UniProtKB-KW"/>
</dbReference>
<keyword evidence="3" id="KW-0285">Flavoprotein</keyword>
<evidence type="ECO:0000313" key="9">
    <source>
        <dbReference type="Proteomes" id="UP000515151"/>
    </source>
</evidence>
<dbReference type="InterPro" id="IPR015865">
    <property type="entry name" value="Riboflavin_kinase_bac/euk"/>
</dbReference>
<dbReference type="GO" id="GO:0009398">
    <property type="term" value="P:FMN biosynthetic process"/>
    <property type="evidence" value="ECO:0007669"/>
    <property type="project" value="UniProtKB-UniPathway"/>
</dbReference>
<keyword evidence="7" id="KW-0067">ATP-binding</keyword>
<dbReference type="Proteomes" id="UP000515151">
    <property type="component" value="Chromosome 4"/>
</dbReference>
<dbReference type="PANTHER" id="PTHR22749">
    <property type="entry name" value="RIBOFLAVIN KINASE/FMN ADENYLYLTRANSFERASE"/>
    <property type="match status" value="1"/>
</dbReference>
<evidence type="ECO:0000256" key="4">
    <source>
        <dbReference type="ARBA" id="ARBA00022643"/>
    </source>
</evidence>
<dbReference type="InterPro" id="IPR023468">
    <property type="entry name" value="Riboflavin_kinase"/>
</dbReference>
<dbReference type="SFLD" id="SFLDS00003">
    <property type="entry name" value="Haloacid_Dehalogenase"/>
    <property type="match status" value="1"/>
</dbReference>
<dbReference type="SUPFAM" id="SSF56784">
    <property type="entry name" value="HAD-like"/>
    <property type="match status" value="1"/>
</dbReference>
<reference evidence="10" key="2">
    <citation type="submission" date="2025-08" db="UniProtKB">
        <authorList>
            <consortium name="RefSeq"/>
        </authorList>
    </citation>
    <scope>IDENTIFICATION</scope>
    <source>
        <tissue evidence="10">Leaf</tissue>
    </source>
</reference>
<dbReference type="GO" id="GO:0008531">
    <property type="term" value="F:riboflavin kinase activity"/>
    <property type="evidence" value="ECO:0007669"/>
    <property type="project" value="UniProtKB-EC"/>
</dbReference>
<gene>
    <name evidence="10" type="primary">LOC116205404</name>
</gene>
<name>A0A6P8DB48_PUNGR</name>
<dbReference type="SMART" id="SM00904">
    <property type="entry name" value="Flavokinase"/>
    <property type="match status" value="1"/>
</dbReference>
<reference evidence="9" key="1">
    <citation type="journal article" date="2020" name="Plant Biotechnol. J.">
        <title>The pomegranate (Punica granatum L.) draft genome dissects genetic divergence between soft- and hard-seeded cultivars.</title>
        <authorList>
            <person name="Luo X."/>
            <person name="Li H."/>
            <person name="Wu Z."/>
            <person name="Yao W."/>
            <person name="Zhao P."/>
            <person name="Cao D."/>
            <person name="Yu H."/>
            <person name="Li K."/>
            <person name="Poudel K."/>
            <person name="Zhao D."/>
            <person name="Zhang F."/>
            <person name="Xia X."/>
            <person name="Chen L."/>
            <person name="Wang Q."/>
            <person name="Jing D."/>
            <person name="Cao S."/>
        </authorList>
    </citation>
    <scope>NUCLEOTIDE SEQUENCE [LARGE SCALE GENOMIC DNA]</scope>
    <source>
        <strain evidence="9">cv. Tunisia</strain>
    </source>
</reference>
<evidence type="ECO:0000256" key="6">
    <source>
        <dbReference type="ARBA" id="ARBA00022741"/>
    </source>
</evidence>
<evidence type="ECO:0000256" key="7">
    <source>
        <dbReference type="ARBA" id="ARBA00022840"/>
    </source>
</evidence>
<evidence type="ECO:0000256" key="5">
    <source>
        <dbReference type="ARBA" id="ARBA00022679"/>
    </source>
</evidence>
<dbReference type="InterPro" id="IPR006439">
    <property type="entry name" value="HAD-SF_hydro_IA"/>
</dbReference>
<evidence type="ECO:0000259" key="8">
    <source>
        <dbReference type="SMART" id="SM00904"/>
    </source>
</evidence>
<evidence type="ECO:0000256" key="1">
    <source>
        <dbReference type="ARBA" id="ARBA00005201"/>
    </source>
</evidence>
<dbReference type="Gene3D" id="1.10.150.240">
    <property type="entry name" value="Putative phosphatase, domain 2"/>
    <property type="match status" value="1"/>
</dbReference>
<dbReference type="NCBIfam" id="TIGR01509">
    <property type="entry name" value="HAD-SF-IA-v3"/>
    <property type="match status" value="1"/>
</dbReference>
<dbReference type="Gene3D" id="2.40.30.30">
    <property type="entry name" value="Riboflavin kinase-like"/>
    <property type="match status" value="1"/>
</dbReference>
<dbReference type="SFLD" id="SFLDG01135">
    <property type="entry name" value="C1.5.6:_HAD__Beta-PGM__Phospha"/>
    <property type="match status" value="1"/>
</dbReference>
<dbReference type="InterPro" id="IPR023198">
    <property type="entry name" value="PGP-like_dom2"/>
</dbReference>
<dbReference type="Pfam" id="PF13419">
    <property type="entry name" value="HAD_2"/>
    <property type="match status" value="1"/>
</dbReference>
<dbReference type="SUPFAM" id="SSF82114">
    <property type="entry name" value="Riboflavin kinase-like"/>
    <property type="match status" value="1"/>
</dbReference>
<evidence type="ECO:0000313" key="10">
    <source>
        <dbReference type="RefSeq" id="XP_031393865.1"/>
    </source>
</evidence>
<comment type="pathway">
    <text evidence="1">Cofactor biosynthesis; FMN biosynthesis; FMN from riboflavin (ATP route): step 1/1.</text>
</comment>
<dbReference type="Pfam" id="PF01687">
    <property type="entry name" value="Flavokinase"/>
    <property type="match status" value="1"/>
</dbReference>
<dbReference type="InterPro" id="IPR023465">
    <property type="entry name" value="Riboflavin_kinase_dom_sf"/>
</dbReference>
<dbReference type="InterPro" id="IPR041492">
    <property type="entry name" value="HAD_2"/>
</dbReference>
<dbReference type="FunFam" id="1.10.150.240:FF:000001">
    <property type="entry name" value="Haloacid dehalogenase-like hydrolase domain"/>
    <property type="match status" value="1"/>
</dbReference>
<dbReference type="FunFam" id="2.40.30.30:FF:000005">
    <property type="entry name" value="Haloacid dehalogenase-like hydrolase domain-containing protein 1A"/>
    <property type="match status" value="1"/>
</dbReference>
<dbReference type="PRINTS" id="PR00413">
    <property type="entry name" value="HADHALOGNASE"/>
</dbReference>
<dbReference type="RefSeq" id="XP_031393865.1">
    <property type="nucleotide sequence ID" value="XM_031538005.1"/>
</dbReference>
<dbReference type="EC" id="2.7.1.26" evidence="2"/>
<protein>
    <recommendedName>
        <fullName evidence="2">riboflavin kinase</fullName>
        <ecNumber evidence="2">2.7.1.26</ecNumber>
    </recommendedName>
</protein>
<dbReference type="InterPro" id="IPR023214">
    <property type="entry name" value="HAD_sf"/>
</dbReference>
<keyword evidence="9" id="KW-1185">Reference proteome</keyword>
<dbReference type="AlphaFoldDB" id="A0A6P8DB48"/>